<keyword evidence="8" id="KW-0496">Mitochondrion</keyword>
<feature type="region of interest" description="Disordered" evidence="10">
    <location>
        <begin position="28"/>
        <end position="48"/>
    </location>
</feature>
<dbReference type="InterPro" id="IPR029063">
    <property type="entry name" value="SAM-dependent_MTases_sf"/>
</dbReference>
<evidence type="ECO:0000313" key="12">
    <source>
        <dbReference type="EMBL" id="CDK26182.1"/>
    </source>
</evidence>
<evidence type="ECO:0000256" key="7">
    <source>
        <dbReference type="ARBA" id="ARBA00022989"/>
    </source>
</evidence>
<dbReference type="GeneID" id="34519578"/>
<evidence type="ECO:0000256" key="2">
    <source>
        <dbReference type="ARBA" id="ARBA00009725"/>
    </source>
</evidence>
<keyword evidence="5" id="KW-0812">Transmembrane</keyword>
<evidence type="ECO:0000256" key="10">
    <source>
        <dbReference type="SAM" id="MobiDB-lite"/>
    </source>
</evidence>
<reference evidence="12" key="2">
    <citation type="submission" date="2014-02" db="EMBL/GenBank/DDBJ databases">
        <title>Complete DNA sequence of /Kuraishia capsulata/ illustrates novel genomic features among budding yeasts (/Saccharomycotina/).</title>
        <authorList>
            <person name="Morales L."/>
            <person name="Noel B."/>
            <person name="Porcel B."/>
            <person name="Marcet-Houben M."/>
            <person name="Hullo M-F."/>
            <person name="Sacerdot C."/>
            <person name="Tekaia F."/>
            <person name="Leh-Louis V."/>
            <person name="Despons L."/>
            <person name="Khanna V."/>
            <person name="Aury J-M."/>
            <person name="Barbe V."/>
            <person name="Couloux A."/>
            <person name="Labadie K."/>
            <person name="Pelletier E."/>
            <person name="Souciet J-L."/>
            <person name="Boekhout T."/>
            <person name="Gabaldon T."/>
            <person name="Wincker P."/>
            <person name="Dujon B."/>
        </authorList>
    </citation>
    <scope>NUCLEOTIDE SEQUENCE</scope>
    <source>
        <strain evidence="12">CBS 1993</strain>
    </source>
</reference>
<dbReference type="PANTHER" id="PTHR42912:SF83">
    <property type="entry name" value="METHYLTRANSFERASE TYPE 11 DOMAIN-CONTAINING PROTEIN"/>
    <property type="match status" value="1"/>
</dbReference>
<sequence length="432" mass="49531">MSLRGQMLLRTRLAPVSAQLPAGIRFKGTQNQSPKFKYRGRQKSPEELKEEEEHQKYLEHINSGSRIRRWGAVAGSQAFQKSMIKWYILGYGVFMMFGANHFRKLYAKDVEKKDLLDKRGNGGVLSEWESLRLKELAGEKLRTTDVLKLQAYHQLKEKFEQSQKNLSDSEKESAVFDPSPKDIEDIMNKSPLESILPAKDLTPFYNELAPKYDKEIGMEETLSFIGGRRKWVMKHVSGDVLEVACGTGRNIKYLDPEHINSVTYLDSSEKMMEITHEKFRKKFPDFKKAGFVVGRAEDLVEITSDQGVKYDTIIETFGLCSHEDPVKALQNFGKLLKPGGRIVLLEHGRGQYDFINNTLDRRAENHSKKWGCRWNLDIGELVDMSGLEITAEKRHHFGTTWCIVAKNKGDSLKKEEIGFFEKFFTFAGSKDV</sequence>
<dbReference type="PANTHER" id="PTHR42912">
    <property type="entry name" value="METHYLTRANSFERASE"/>
    <property type="match status" value="1"/>
</dbReference>
<keyword evidence="13" id="KW-1185">Reference proteome</keyword>
<dbReference type="RefSeq" id="XP_022458190.1">
    <property type="nucleotide sequence ID" value="XM_022604405.1"/>
</dbReference>
<evidence type="ECO:0000256" key="3">
    <source>
        <dbReference type="ARBA" id="ARBA00022603"/>
    </source>
</evidence>
<dbReference type="STRING" id="1382522.W6MML2"/>
<dbReference type="Gene3D" id="3.40.50.150">
    <property type="entry name" value="Vaccinia Virus protein VP39"/>
    <property type="match status" value="1"/>
</dbReference>
<dbReference type="SUPFAM" id="SSF53335">
    <property type="entry name" value="S-adenosyl-L-methionine-dependent methyltransferases"/>
    <property type="match status" value="1"/>
</dbReference>
<keyword evidence="3" id="KW-0489">Methyltransferase</keyword>
<dbReference type="HOGENOM" id="CLU_665906_0_0_1"/>
<evidence type="ECO:0000313" key="13">
    <source>
        <dbReference type="Proteomes" id="UP000019384"/>
    </source>
</evidence>
<feature type="domain" description="Methyltransferase" evidence="11">
    <location>
        <begin position="240"/>
        <end position="340"/>
    </location>
</feature>
<evidence type="ECO:0000256" key="5">
    <source>
        <dbReference type="ARBA" id="ARBA00022692"/>
    </source>
</evidence>
<proteinExistence type="inferred from homology"/>
<dbReference type="GO" id="GO:0005743">
    <property type="term" value="C:mitochondrial inner membrane"/>
    <property type="evidence" value="ECO:0007669"/>
    <property type="project" value="UniProtKB-SubCell"/>
</dbReference>
<dbReference type="OrthoDB" id="416496at2759"/>
<accession>W6MML2</accession>
<evidence type="ECO:0000256" key="8">
    <source>
        <dbReference type="ARBA" id="ARBA00023128"/>
    </source>
</evidence>
<protein>
    <recommendedName>
        <fullName evidence="11">Methyltransferase domain-containing protein</fullName>
    </recommendedName>
</protein>
<keyword evidence="6" id="KW-0999">Mitochondrion inner membrane</keyword>
<dbReference type="EMBL" id="HG793126">
    <property type="protein sequence ID" value="CDK26182.1"/>
    <property type="molecule type" value="Genomic_DNA"/>
</dbReference>
<gene>
    <name evidence="12" type="ORF">KUCA_T00002153001</name>
</gene>
<dbReference type="AlphaFoldDB" id="W6MML2"/>
<evidence type="ECO:0000259" key="11">
    <source>
        <dbReference type="Pfam" id="PF13649"/>
    </source>
</evidence>
<dbReference type="Proteomes" id="UP000019384">
    <property type="component" value="Unassembled WGS sequence"/>
</dbReference>
<evidence type="ECO:0000256" key="6">
    <source>
        <dbReference type="ARBA" id="ARBA00022792"/>
    </source>
</evidence>
<dbReference type="InterPro" id="IPR050508">
    <property type="entry name" value="Methyltransf_Superfamily"/>
</dbReference>
<keyword evidence="9" id="KW-0472">Membrane</keyword>
<comment type="subcellular location">
    <subcellularLocation>
        <location evidence="1">Mitochondrion inner membrane</location>
        <topology evidence="1">Single-pass membrane protein</topology>
    </subcellularLocation>
</comment>
<comment type="similarity">
    <text evidence="2">Belongs to the methyltransferase superfamily. METL family.</text>
</comment>
<keyword evidence="7" id="KW-1133">Transmembrane helix</keyword>
<dbReference type="Pfam" id="PF13649">
    <property type="entry name" value="Methyltransf_25"/>
    <property type="match status" value="1"/>
</dbReference>
<feature type="region of interest" description="Disordered" evidence="10">
    <location>
        <begin position="161"/>
        <end position="180"/>
    </location>
</feature>
<name>W6MML2_9ASCO</name>
<dbReference type="GO" id="GO:0032259">
    <property type="term" value="P:methylation"/>
    <property type="evidence" value="ECO:0007669"/>
    <property type="project" value="UniProtKB-KW"/>
</dbReference>
<organism evidence="12 13">
    <name type="scientific">Kuraishia capsulata CBS 1993</name>
    <dbReference type="NCBI Taxonomy" id="1382522"/>
    <lineage>
        <taxon>Eukaryota</taxon>
        <taxon>Fungi</taxon>
        <taxon>Dikarya</taxon>
        <taxon>Ascomycota</taxon>
        <taxon>Saccharomycotina</taxon>
        <taxon>Pichiomycetes</taxon>
        <taxon>Pichiales</taxon>
        <taxon>Pichiaceae</taxon>
        <taxon>Kuraishia</taxon>
    </lineage>
</organism>
<evidence type="ECO:0000256" key="1">
    <source>
        <dbReference type="ARBA" id="ARBA00004434"/>
    </source>
</evidence>
<dbReference type="CDD" id="cd02440">
    <property type="entry name" value="AdoMet_MTases"/>
    <property type="match status" value="1"/>
</dbReference>
<reference evidence="12" key="1">
    <citation type="submission" date="2013-12" db="EMBL/GenBank/DDBJ databases">
        <authorList>
            <person name="Genoscope - CEA"/>
        </authorList>
    </citation>
    <scope>NUCLEOTIDE SEQUENCE</scope>
    <source>
        <strain evidence="12">CBS 1993</strain>
    </source>
</reference>
<dbReference type="FunFam" id="3.40.50.150:FF:000371">
    <property type="entry name" value="Methyltransferase OMS1, mitochondrial"/>
    <property type="match status" value="1"/>
</dbReference>
<evidence type="ECO:0000256" key="4">
    <source>
        <dbReference type="ARBA" id="ARBA00022679"/>
    </source>
</evidence>
<dbReference type="GO" id="GO:0008168">
    <property type="term" value="F:methyltransferase activity"/>
    <property type="evidence" value="ECO:0007669"/>
    <property type="project" value="UniProtKB-KW"/>
</dbReference>
<keyword evidence="4" id="KW-0808">Transferase</keyword>
<dbReference type="InterPro" id="IPR041698">
    <property type="entry name" value="Methyltransf_25"/>
</dbReference>
<evidence type="ECO:0000256" key="9">
    <source>
        <dbReference type="ARBA" id="ARBA00023136"/>
    </source>
</evidence>